<dbReference type="GO" id="GO:0016301">
    <property type="term" value="F:kinase activity"/>
    <property type="evidence" value="ECO:0007669"/>
    <property type="project" value="UniProtKB-KW"/>
</dbReference>
<dbReference type="SUPFAM" id="SSF158472">
    <property type="entry name" value="HAMP domain-like"/>
    <property type="match status" value="1"/>
</dbReference>
<protein>
    <submittedName>
        <fullName evidence="14">Histidine kinase</fullName>
    </submittedName>
</protein>
<keyword evidence="4" id="KW-0808">Transferase</keyword>
<keyword evidence="3" id="KW-0597">Phosphoprotein</keyword>
<keyword evidence="6" id="KW-0547">Nucleotide-binding</keyword>
<evidence type="ECO:0000256" key="3">
    <source>
        <dbReference type="ARBA" id="ARBA00022553"/>
    </source>
</evidence>
<dbReference type="PROSITE" id="PS50885">
    <property type="entry name" value="HAMP"/>
    <property type="match status" value="1"/>
</dbReference>
<evidence type="ECO:0000256" key="1">
    <source>
        <dbReference type="ARBA" id="ARBA00004651"/>
    </source>
</evidence>
<evidence type="ECO:0000313" key="14">
    <source>
        <dbReference type="EMBL" id="GIN57944.1"/>
    </source>
</evidence>
<keyword evidence="15" id="KW-1185">Reference proteome</keyword>
<evidence type="ECO:0000313" key="15">
    <source>
        <dbReference type="Proteomes" id="UP000679950"/>
    </source>
</evidence>
<comment type="subcellular location">
    <subcellularLocation>
        <location evidence="1">Cell membrane</location>
        <topology evidence="1">Multi-pass membrane protein</topology>
    </subcellularLocation>
</comment>
<proteinExistence type="predicted"/>
<evidence type="ECO:0000256" key="2">
    <source>
        <dbReference type="ARBA" id="ARBA00022475"/>
    </source>
</evidence>
<dbReference type="PANTHER" id="PTHR34220:SF11">
    <property type="entry name" value="SENSOR PROTEIN KINASE HPTS"/>
    <property type="match status" value="1"/>
</dbReference>
<keyword evidence="2" id="KW-1003">Cell membrane</keyword>
<dbReference type="PANTHER" id="PTHR34220">
    <property type="entry name" value="SENSOR HISTIDINE KINASE YPDA"/>
    <property type="match status" value="1"/>
</dbReference>
<dbReference type="CDD" id="cd06225">
    <property type="entry name" value="HAMP"/>
    <property type="match status" value="1"/>
</dbReference>
<dbReference type="Gene3D" id="6.10.340.10">
    <property type="match status" value="1"/>
</dbReference>
<dbReference type="Pfam" id="PF02743">
    <property type="entry name" value="dCache_1"/>
    <property type="match status" value="1"/>
</dbReference>
<reference evidence="14 15" key="1">
    <citation type="submission" date="2021-03" db="EMBL/GenBank/DDBJ databases">
        <title>Antimicrobial resistance genes in bacteria isolated from Japanese honey, and their potential for conferring macrolide and lincosamide resistance in the American foulbrood pathogen Paenibacillus larvae.</title>
        <authorList>
            <person name="Okamoto M."/>
            <person name="Kumagai M."/>
            <person name="Kanamori H."/>
            <person name="Takamatsu D."/>
        </authorList>
    </citation>
    <scope>NUCLEOTIDE SEQUENCE [LARGE SCALE GENOMIC DNA]</scope>
    <source>
        <strain evidence="14 15">J8TS2</strain>
    </source>
</reference>
<keyword evidence="10" id="KW-0902">Two-component regulatory system</keyword>
<dbReference type="Gene3D" id="3.30.450.20">
    <property type="entry name" value="PAS domain"/>
    <property type="match status" value="2"/>
</dbReference>
<dbReference type="SUPFAM" id="SSF55874">
    <property type="entry name" value="ATPase domain of HSP90 chaperone/DNA topoisomerase II/histidine kinase"/>
    <property type="match status" value="1"/>
</dbReference>
<dbReference type="InterPro" id="IPR036890">
    <property type="entry name" value="HATPase_C_sf"/>
</dbReference>
<evidence type="ECO:0000256" key="5">
    <source>
        <dbReference type="ARBA" id="ARBA00022692"/>
    </source>
</evidence>
<keyword evidence="5 12" id="KW-0812">Transmembrane</keyword>
<keyword evidence="11 12" id="KW-0472">Membrane</keyword>
<gene>
    <name evidence="14" type="ORF">J8TS2_22630</name>
</gene>
<feature type="transmembrane region" description="Helical" evidence="12">
    <location>
        <begin position="12"/>
        <end position="37"/>
    </location>
</feature>
<dbReference type="Pfam" id="PF00672">
    <property type="entry name" value="HAMP"/>
    <property type="match status" value="1"/>
</dbReference>
<feature type="domain" description="HAMP" evidence="13">
    <location>
        <begin position="322"/>
        <end position="374"/>
    </location>
</feature>
<keyword evidence="9 12" id="KW-1133">Transmembrane helix</keyword>
<dbReference type="Gene3D" id="3.30.565.10">
    <property type="entry name" value="Histidine kinase-like ATPase, C-terminal domain"/>
    <property type="match status" value="1"/>
</dbReference>
<dbReference type="InterPro" id="IPR010559">
    <property type="entry name" value="Sig_transdc_His_kin_internal"/>
</dbReference>
<dbReference type="InterPro" id="IPR033479">
    <property type="entry name" value="dCache_1"/>
</dbReference>
<evidence type="ECO:0000256" key="4">
    <source>
        <dbReference type="ARBA" id="ARBA00022679"/>
    </source>
</evidence>
<dbReference type="Proteomes" id="UP000679950">
    <property type="component" value="Unassembled WGS sequence"/>
</dbReference>
<dbReference type="SMART" id="SM00304">
    <property type="entry name" value="HAMP"/>
    <property type="match status" value="1"/>
</dbReference>
<evidence type="ECO:0000256" key="8">
    <source>
        <dbReference type="ARBA" id="ARBA00022840"/>
    </source>
</evidence>
<evidence type="ECO:0000256" key="6">
    <source>
        <dbReference type="ARBA" id="ARBA00022741"/>
    </source>
</evidence>
<dbReference type="InterPro" id="IPR050640">
    <property type="entry name" value="Bact_2-comp_sensor_kinase"/>
</dbReference>
<dbReference type="InterPro" id="IPR003594">
    <property type="entry name" value="HATPase_dom"/>
</dbReference>
<keyword evidence="7 14" id="KW-0418">Kinase</keyword>
<evidence type="ECO:0000256" key="10">
    <source>
        <dbReference type="ARBA" id="ARBA00023012"/>
    </source>
</evidence>
<dbReference type="Pfam" id="PF06580">
    <property type="entry name" value="His_kinase"/>
    <property type="match status" value="1"/>
</dbReference>
<comment type="caution">
    <text evidence="14">The sequence shown here is derived from an EMBL/GenBank/DDBJ whole genome shotgun (WGS) entry which is preliminary data.</text>
</comment>
<evidence type="ECO:0000256" key="12">
    <source>
        <dbReference type="SAM" id="Phobius"/>
    </source>
</evidence>
<dbReference type="EMBL" id="BORB01000017">
    <property type="protein sequence ID" value="GIN57944.1"/>
    <property type="molecule type" value="Genomic_DNA"/>
</dbReference>
<name>A0ABQ4KKF7_9BACI</name>
<evidence type="ECO:0000256" key="9">
    <source>
        <dbReference type="ARBA" id="ARBA00022989"/>
    </source>
</evidence>
<evidence type="ECO:0000256" key="11">
    <source>
        <dbReference type="ARBA" id="ARBA00023136"/>
    </source>
</evidence>
<organism evidence="14 15">
    <name type="scientific">Lederbergia ruris</name>
    <dbReference type="NCBI Taxonomy" id="217495"/>
    <lineage>
        <taxon>Bacteria</taxon>
        <taxon>Bacillati</taxon>
        <taxon>Bacillota</taxon>
        <taxon>Bacilli</taxon>
        <taxon>Bacillales</taxon>
        <taxon>Bacillaceae</taxon>
        <taxon>Lederbergia</taxon>
    </lineage>
</organism>
<dbReference type="Pfam" id="PF02518">
    <property type="entry name" value="HATPase_c"/>
    <property type="match status" value="1"/>
</dbReference>
<evidence type="ECO:0000256" key="7">
    <source>
        <dbReference type="ARBA" id="ARBA00022777"/>
    </source>
</evidence>
<keyword evidence="8" id="KW-0067">ATP-binding</keyword>
<sequence length="594" mass="68068">MKNYIGKFKRNSLFFKMFLVMVTSIVAVSICITFAMIQMSEKLFIDQFSITNSKVVEQITTNFESYSYSTASVIHQAQQSGTVKSFLTDKNTEPINLAKATFKIKQQMDYYDSLVNHNGANIVIMGENGRLFSTNNVKWPVSEATLRQHPITLNAYEHPKQILYQYAPENPDHSLEPSIVVSKALLDRSMNQIYGVIYISLQEDDFRQMYSRYTGNGNDVYLMDQSGRIVSSNKRALVGQKEADLLKQVKEIENHDLKVKQINVFNKDYLLFSRYLPTFDMYLINLIDRENVQKNLVDKKTIVLISASIVMLTLCIVFLISRSITKSLSGLVKQISNMSKSNFDFYVTETGSYETKQLAQSFNYMLDELHEYVEQLMVTQKKQRNAELEALQQQINPHFLYNTLASVKFMVQQGDREKSTQTINALISLLQNTIGNISETNTVKQELNNLKNYVYINQMRYGDGIKVHYFVSPDCLEYEIPKLMIQPFIENAFFHAFNQKKEGYIQLLISQSEGVLLCEVVDNGDGMQIESGGDLPKSKGKRHFFSGIGIHNVQERIQLLYGEQYGVEVESAIGKGTRVRIYLPIKESKNNTNP</sequence>
<accession>A0ABQ4KKF7</accession>
<dbReference type="InterPro" id="IPR003660">
    <property type="entry name" value="HAMP_dom"/>
</dbReference>
<evidence type="ECO:0000259" key="13">
    <source>
        <dbReference type="PROSITE" id="PS50885"/>
    </source>
</evidence>